<comment type="caution">
    <text evidence="3">The sequence shown here is derived from an EMBL/GenBank/DDBJ whole genome shotgun (WGS) entry which is preliminary data.</text>
</comment>
<evidence type="ECO:0000259" key="2">
    <source>
        <dbReference type="PROSITE" id="PS50222"/>
    </source>
</evidence>
<keyword evidence="4" id="KW-1185">Reference proteome</keyword>
<feature type="region of interest" description="Disordered" evidence="1">
    <location>
        <begin position="76"/>
        <end position="104"/>
    </location>
</feature>
<reference evidence="3" key="1">
    <citation type="submission" date="2023-10" db="EMBL/GenBank/DDBJ databases">
        <authorList>
            <person name="Chen Y."/>
            <person name="Shah S."/>
            <person name="Dougan E. K."/>
            <person name="Thang M."/>
            <person name="Chan C."/>
        </authorList>
    </citation>
    <scope>NUCLEOTIDE SEQUENCE [LARGE SCALE GENOMIC DNA]</scope>
</reference>
<feature type="compositionally biased region" description="Basic residues" evidence="1">
    <location>
        <begin position="78"/>
        <end position="89"/>
    </location>
</feature>
<feature type="compositionally biased region" description="Basic and acidic residues" evidence="1">
    <location>
        <begin position="294"/>
        <end position="317"/>
    </location>
</feature>
<dbReference type="SUPFAM" id="SSF47473">
    <property type="entry name" value="EF-hand"/>
    <property type="match status" value="1"/>
</dbReference>
<organism evidence="3 4">
    <name type="scientific">Prorocentrum cordatum</name>
    <dbReference type="NCBI Taxonomy" id="2364126"/>
    <lineage>
        <taxon>Eukaryota</taxon>
        <taxon>Sar</taxon>
        <taxon>Alveolata</taxon>
        <taxon>Dinophyceae</taxon>
        <taxon>Prorocentrales</taxon>
        <taxon>Prorocentraceae</taxon>
        <taxon>Prorocentrum</taxon>
    </lineage>
</organism>
<feature type="domain" description="EF-hand" evidence="2">
    <location>
        <begin position="228"/>
        <end position="263"/>
    </location>
</feature>
<evidence type="ECO:0000256" key="1">
    <source>
        <dbReference type="SAM" id="MobiDB-lite"/>
    </source>
</evidence>
<gene>
    <name evidence="3" type="ORF">PCOR1329_LOCUS19466</name>
</gene>
<evidence type="ECO:0000313" key="4">
    <source>
        <dbReference type="Proteomes" id="UP001189429"/>
    </source>
</evidence>
<accession>A0ABN9RC16</accession>
<dbReference type="EMBL" id="CAUYUJ010006222">
    <property type="protein sequence ID" value="CAK0816526.1"/>
    <property type="molecule type" value="Genomic_DNA"/>
</dbReference>
<sequence>MEGEAKDPKRASQHGVRVGRDKFREFCVSVDYEEDVDKLFACLDLEGGGAVDTKVLRSLCESTSEEKALPRLLAKHAESRRRHRHKRAQGTRLPSAADVAAGQDELRRSARRKRAAAGRGKSVKEEFLSWLREQFGSVAKAWRLGLDPEDFGDLDEKEFVEALSQVGFLPPERQCSDEDFERGTDLFQALAHEEKGAKGEGAERLVSLRDLDPETKTALEELKEHCQLRYGGVAQAFEAVDPDGTGTIRSEFFRRWCVELNCSNRLRRLLDYLDARDVGHVSLEDIDEGAAEKCREAAERRQELEDARREQDEEKGRSPFPAPPPVGVRVGVEACAERRAAEARSRAANALKAKLSRKYGTLVSAWRKSLNTAGERFVDVHHFVRACEKEGIAREDATKAWEGMGPNDTEITFLQFDPSMATALNGFKKSLASRYGSVRAGLEIADKNQDFLVSKREFLALCYECQWKGNEHHLFEYLDTAGSGQANLYLIDKRTGLEMKRQREAE</sequence>
<feature type="region of interest" description="Disordered" evidence="1">
    <location>
        <begin position="294"/>
        <end position="326"/>
    </location>
</feature>
<feature type="non-terminal residue" evidence="3">
    <location>
        <position position="506"/>
    </location>
</feature>
<dbReference type="Gene3D" id="1.10.238.10">
    <property type="entry name" value="EF-hand"/>
    <property type="match status" value="1"/>
</dbReference>
<protein>
    <recommendedName>
        <fullName evidence="2">EF-hand domain-containing protein</fullName>
    </recommendedName>
</protein>
<dbReference type="Proteomes" id="UP001189429">
    <property type="component" value="Unassembled WGS sequence"/>
</dbReference>
<dbReference type="InterPro" id="IPR002048">
    <property type="entry name" value="EF_hand_dom"/>
</dbReference>
<evidence type="ECO:0000313" key="3">
    <source>
        <dbReference type="EMBL" id="CAK0816526.1"/>
    </source>
</evidence>
<name>A0ABN9RC16_9DINO</name>
<dbReference type="PROSITE" id="PS50222">
    <property type="entry name" value="EF_HAND_2"/>
    <property type="match status" value="1"/>
</dbReference>
<dbReference type="InterPro" id="IPR011992">
    <property type="entry name" value="EF-hand-dom_pair"/>
</dbReference>
<proteinExistence type="predicted"/>